<protein>
    <submittedName>
        <fullName evidence="2">Uncharacterized protein</fullName>
    </submittedName>
</protein>
<proteinExistence type="predicted"/>
<gene>
    <name evidence="2" type="ORF">Tasa_038_109</name>
</gene>
<evidence type="ECO:0000256" key="1">
    <source>
        <dbReference type="SAM" id="MobiDB-lite"/>
    </source>
</evidence>
<dbReference type="EMBL" id="BALE01000038">
    <property type="protein sequence ID" value="GAN55128.1"/>
    <property type="molecule type" value="Genomic_DNA"/>
</dbReference>
<feature type="region of interest" description="Disordered" evidence="1">
    <location>
        <begin position="254"/>
        <end position="276"/>
    </location>
</feature>
<organism evidence="2 3">
    <name type="scientific">Tanticharoenia sakaeratensis NBRC 103193</name>
    <dbReference type="NCBI Taxonomy" id="1231623"/>
    <lineage>
        <taxon>Bacteria</taxon>
        <taxon>Pseudomonadati</taxon>
        <taxon>Pseudomonadota</taxon>
        <taxon>Alphaproteobacteria</taxon>
        <taxon>Acetobacterales</taxon>
        <taxon>Acetobacteraceae</taxon>
        <taxon>Tanticharoenia</taxon>
    </lineage>
</organism>
<dbReference type="OrthoDB" id="7165680at2"/>
<comment type="caution">
    <text evidence="2">The sequence shown here is derived from an EMBL/GenBank/DDBJ whole genome shotgun (WGS) entry which is preliminary data.</text>
</comment>
<keyword evidence="3" id="KW-1185">Reference proteome</keyword>
<sequence length="276" mass="29261">MIRPFTIFCALLAGGSGLFLYTKKHETTVLDQQITKIVQDSERVRQQSAMLRTEWALLNQPDRLSALSTRLLPDLHPMAPAQFVRLASLDGTLPAPGSKALAPDPRAPLSDDISRANAAAKSDAAPGPALPAHSAPAPPPVAVASARPMPRLEARPEPVRVAYATPAPSLAQTVSRDAVSHDTDGARRLQRVHQEASHPDAIVHLVSYHPQRPAPMLVAAWHHDTVSRAPAPVHRALSSDRSAAEAHTVRIARAEASSSALGGSSDGLPPPVPMAN</sequence>
<dbReference type="STRING" id="1231623.Tasa_038_109"/>
<evidence type="ECO:0000313" key="3">
    <source>
        <dbReference type="Proteomes" id="UP000032679"/>
    </source>
</evidence>
<name>A0A0D6MPA5_9PROT</name>
<feature type="compositionally biased region" description="Low complexity" evidence="1">
    <location>
        <begin position="117"/>
        <end position="135"/>
    </location>
</feature>
<dbReference type="AlphaFoldDB" id="A0A0D6MPA5"/>
<dbReference type="RefSeq" id="WP_048849983.1">
    <property type="nucleotide sequence ID" value="NZ_BALE01000038.1"/>
</dbReference>
<reference evidence="2 3" key="1">
    <citation type="submission" date="2012-10" db="EMBL/GenBank/DDBJ databases">
        <title>Genome sequencing of Tanticharoenia sakaeratensis NBRC 103193.</title>
        <authorList>
            <person name="Azuma Y."/>
            <person name="Hadano H."/>
            <person name="Hirakawa H."/>
            <person name="Matsushita K."/>
        </authorList>
    </citation>
    <scope>NUCLEOTIDE SEQUENCE [LARGE SCALE GENOMIC DNA]</scope>
    <source>
        <strain evidence="2 3">NBRC 103193</strain>
    </source>
</reference>
<feature type="region of interest" description="Disordered" evidence="1">
    <location>
        <begin position="117"/>
        <end position="140"/>
    </location>
</feature>
<accession>A0A0D6MPA5</accession>
<dbReference type="Proteomes" id="UP000032679">
    <property type="component" value="Unassembled WGS sequence"/>
</dbReference>
<feature type="compositionally biased region" description="Low complexity" evidence="1">
    <location>
        <begin position="256"/>
        <end position="267"/>
    </location>
</feature>
<evidence type="ECO:0000313" key="2">
    <source>
        <dbReference type="EMBL" id="GAN55128.1"/>
    </source>
</evidence>